<dbReference type="SUPFAM" id="SSF51679">
    <property type="entry name" value="Bacterial luciferase-like"/>
    <property type="match status" value="1"/>
</dbReference>
<dbReference type="PANTHER" id="PTHR42847">
    <property type="entry name" value="ALKANESULFONATE MONOOXYGENASE"/>
    <property type="match status" value="1"/>
</dbReference>
<keyword evidence="2" id="KW-0288">FMN</keyword>
<dbReference type="Pfam" id="PF00296">
    <property type="entry name" value="Bac_luciferase"/>
    <property type="match status" value="1"/>
</dbReference>
<evidence type="ECO:0000256" key="3">
    <source>
        <dbReference type="ARBA" id="ARBA00023002"/>
    </source>
</evidence>
<dbReference type="GO" id="GO:0008726">
    <property type="term" value="F:alkanesulfonate monooxygenase activity"/>
    <property type="evidence" value="ECO:0007669"/>
    <property type="project" value="TreeGrafter"/>
</dbReference>
<dbReference type="GO" id="GO:0046306">
    <property type="term" value="P:alkanesulfonate catabolic process"/>
    <property type="evidence" value="ECO:0007669"/>
    <property type="project" value="TreeGrafter"/>
</dbReference>
<reference evidence="6 7" key="1">
    <citation type="submission" date="2019-11" db="EMBL/GenBank/DDBJ databases">
        <authorList>
            <person name="Cao P."/>
        </authorList>
    </citation>
    <scope>NUCLEOTIDE SEQUENCE [LARGE SCALE GENOMIC DNA]</scope>
    <source>
        <strain evidence="6 7">NEAU-AAG5</strain>
    </source>
</reference>
<dbReference type="Proteomes" id="UP000432015">
    <property type="component" value="Unassembled WGS sequence"/>
</dbReference>
<keyword evidence="4" id="KW-0503">Monooxygenase</keyword>
<sequence length="275" mass="29862">MTGLRSALWLPIFDDLAEPAVVARLAAEAEEAGWHGLFVWDHIRWRSPAQPVADPWITLAAVATATENLRFGPMVTPLARRRPAKVAKETATLDRLSGGRLTLGVGLGSNRFADELRATGEELSDRERGQMLDESLEILTAAWSGGPVHHHGRHHTVDGVSFLPRPVQRPGVPVWAAGFPGNAKPLRRAARHDGFFPINLEHPDQVAGIAAAITELRQGNTAPYDIAVALPPATDPAPFAKAGATWWLAEFDPDTVSLDEVRGVLREGPAERNHR</sequence>
<evidence type="ECO:0000256" key="4">
    <source>
        <dbReference type="ARBA" id="ARBA00023033"/>
    </source>
</evidence>
<evidence type="ECO:0000256" key="2">
    <source>
        <dbReference type="ARBA" id="ARBA00022643"/>
    </source>
</evidence>
<dbReference type="InterPro" id="IPR050172">
    <property type="entry name" value="SsuD_RutA_monooxygenase"/>
</dbReference>
<feature type="domain" description="Luciferase-like" evidence="5">
    <location>
        <begin position="20"/>
        <end position="235"/>
    </location>
</feature>
<keyword evidence="7" id="KW-1185">Reference proteome</keyword>
<dbReference type="AlphaFoldDB" id="A0A7K1KZQ9"/>
<evidence type="ECO:0000259" key="5">
    <source>
        <dbReference type="Pfam" id="PF00296"/>
    </source>
</evidence>
<dbReference type="PANTHER" id="PTHR42847:SF4">
    <property type="entry name" value="ALKANESULFONATE MONOOXYGENASE-RELATED"/>
    <property type="match status" value="1"/>
</dbReference>
<keyword evidence="3" id="KW-0560">Oxidoreductase</keyword>
<comment type="caution">
    <text evidence="6">The sequence shown here is derived from an EMBL/GenBank/DDBJ whole genome shotgun (WGS) entry which is preliminary data.</text>
</comment>
<dbReference type="InterPro" id="IPR011251">
    <property type="entry name" value="Luciferase-like_dom"/>
</dbReference>
<gene>
    <name evidence="6" type="ORF">GNZ18_12695</name>
</gene>
<keyword evidence="1" id="KW-0285">Flavoprotein</keyword>
<evidence type="ECO:0000313" key="7">
    <source>
        <dbReference type="Proteomes" id="UP000432015"/>
    </source>
</evidence>
<organism evidence="6 7">
    <name type="scientific">Actinomadura litoris</name>
    <dbReference type="NCBI Taxonomy" id="2678616"/>
    <lineage>
        <taxon>Bacteria</taxon>
        <taxon>Bacillati</taxon>
        <taxon>Actinomycetota</taxon>
        <taxon>Actinomycetes</taxon>
        <taxon>Streptosporangiales</taxon>
        <taxon>Thermomonosporaceae</taxon>
        <taxon>Actinomadura</taxon>
    </lineage>
</organism>
<evidence type="ECO:0000256" key="1">
    <source>
        <dbReference type="ARBA" id="ARBA00022630"/>
    </source>
</evidence>
<dbReference type="EMBL" id="WOFH01000004">
    <property type="protein sequence ID" value="MUN37456.1"/>
    <property type="molecule type" value="Genomic_DNA"/>
</dbReference>
<accession>A0A7K1KZQ9</accession>
<protein>
    <submittedName>
        <fullName evidence="6">LLM class flavin-dependent oxidoreductase</fullName>
    </submittedName>
</protein>
<name>A0A7K1KZQ9_9ACTN</name>
<evidence type="ECO:0000313" key="6">
    <source>
        <dbReference type="EMBL" id="MUN37456.1"/>
    </source>
</evidence>
<proteinExistence type="predicted"/>
<dbReference type="RefSeq" id="WP_156216500.1">
    <property type="nucleotide sequence ID" value="NZ_WOFH01000004.1"/>
</dbReference>
<dbReference type="InterPro" id="IPR036661">
    <property type="entry name" value="Luciferase-like_sf"/>
</dbReference>
<dbReference type="Gene3D" id="3.20.20.30">
    <property type="entry name" value="Luciferase-like domain"/>
    <property type="match status" value="1"/>
</dbReference>